<keyword evidence="4" id="KW-1185">Reference proteome</keyword>
<feature type="compositionally biased region" description="Basic and acidic residues" evidence="1">
    <location>
        <begin position="487"/>
        <end position="497"/>
    </location>
</feature>
<dbReference type="GO" id="GO:0030674">
    <property type="term" value="F:protein-macromolecule adaptor activity"/>
    <property type="evidence" value="ECO:0007669"/>
    <property type="project" value="TreeGrafter"/>
</dbReference>
<evidence type="ECO:0000313" key="3">
    <source>
        <dbReference type="EMBL" id="KAJ2806018.1"/>
    </source>
</evidence>
<dbReference type="InterPro" id="IPR011022">
    <property type="entry name" value="Arrestin_C-like"/>
</dbReference>
<feature type="compositionally biased region" description="Acidic residues" evidence="1">
    <location>
        <begin position="372"/>
        <end position="381"/>
    </location>
</feature>
<dbReference type="PANTHER" id="PTHR11188">
    <property type="entry name" value="ARRESTIN DOMAIN CONTAINING PROTEIN"/>
    <property type="match status" value="1"/>
</dbReference>
<sequence length="687" mass="74878">MRTSPHLEIVLDKPDLLVRGSFDEATPALLSGRLIVHLSEPIRVRSLRMVFNGRIDTFLNQTLVSNSVAKDEHREFGNHEWEFLKPQKPSVIWGPESKVFPFDLWVPGDNPETIVTALGKVRYMLQATLERTSFHVNLTAAVEVPVKRGPMPGAPWALALMESIEAVGQWEEQLDYRVSVPTRSLKDGELFHTQFELQPRTKGLKLIAAGVLIKEYVRYYSSSGESLHKFARVVARNENYISPAGVCTVQPRRADNCMNLVDATSVQIPLAIPEAYGNIQYDVITDLIEVRHRIKFLIKVRDTNMLIHSIFIAVPVTIMPVNARDDSCILPRYESAILNPGAVIMRSDTLPPSYDALLRPSASTANTQEREQQEDDDEENDTPLVLEPGEDIDGFPGPLERSRSQFYLASPDQSPPLRPRSSIAAEASSSSTVHDTNTTSSEHRRRESRSSSQTASTLGDNVMGEPSDANALPPTAATAAAVGIHNETAEKCMRGSERCNNNASPTPSKSGSMLHERLAGTRISDKVRSIFHGRSSSSASSCRCSSGRHSRRASNASSCGGCPSATEQPQPNADLRSMTPPPARIREPLTGAYHTVPRGASAAPPMLPPRNSLAGGTPAARHSIFHLGAIDAEDSDDDVPLRPPPEAFLQPVSSPHLQPVSSPHLQPIASPHGIGASAAPTSPVMFH</sequence>
<feature type="compositionally biased region" description="Low complexity" evidence="1">
    <location>
        <begin position="532"/>
        <end position="545"/>
    </location>
</feature>
<feature type="domain" description="Arrestin C-terminal-like" evidence="2">
    <location>
        <begin position="170"/>
        <end position="323"/>
    </location>
</feature>
<dbReference type="GO" id="GO:0005886">
    <property type="term" value="C:plasma membrane"/>
    <property type="evidence" value="ECO:0007669"/>
    <property type="project" value="TreeGrafter"/>
</dbReference>
<dbReference type="GO" id="GO:0031625">
    <property type="term" value="F:ubiquitin protein ligase binding"/>
    <property type="evidence" value="ECO:0007669"/>
    <property type="project" value="TreeGrafter"/>
</dbReference>
<evidence type="ECO:0000313" key="4">
    <source>
        <dbReference type="Proteomes" id="UP001140094"/>
    </source>
</evidence>
<feature type="compositionally biased region" description="Low complexity" evidence="1">
    <location>
        <begin position="421"/>
        <end position="431"/>
    </location>
</feature>
<feature type="compositionally biased region" description="Polar residues" evidence="1">
    <location>
        <begin position="498"/>
        <end position="511"/>
    </location>
</feature>
<dbReference type="GO" id="GO:0005829">
    <property type="term" value="C:cytosol"/>
    <property type="evidence" value="ECO:0007669"/>
    <property type="project" value="TreeGrafter"/>
</dbReference>
<dbReference type="Proteomes" id="UP001140094">
    <property type="component" value="Unassembled WGS sequence"/>
</dbReference>
<feature type="region of interest" description="Disordered" evidence="1">
    <location>
        <begin position="355"/>
        <end position="583"/>
    </location>
</feature>
<feature type="compositionally biased region" description="Low complexity" evidence="1">
    <location>
        <begin position="469"/>
        <end position="481"/>
    </location>
</feature>
<dbReference type="SMART" id="SM01017">
    <property type="entry name" value="Arrestin_C"/>
    <property type="match status" value="1"/>
</dbReference>
<dbReference type="InterPro" id="IPR014756">
    <property type="entry name" value="Ig_E-set"/>
</dbReference>
<reference evidence="3" key="1">
    <citation type="submission" date="2022-07" db="EMBL/GenBank/DDBJ databases">
        <title>Phylogenomic reconstructions and comparative analyses of Kickxellomycotina fungi.</title>
        <authorList>
            <person name="Reynolds N.K."/>
            <person name="Stajich J.E."/>
            <person name="Barry K."/>
            <person name="Grigoriev I.V."/>
            <person name="Crous P."/>
            <person name="Smith M.E."/>
        </authorList>
    </citation>
    <scope>NUCLEOTIDE SEQUENCE</scope>
    <source>
        <strain evidence="3">NRRL 1565</strain>
    </source>
</reference>
<gene>
    <name evidence="3" type="ORF">H4R20_001851</name>
</gene>
<dbReference type="InterPro" id="IPR014752">
    <property type="entry name" value="Arrestin-like_C"/>
</dbReference>
<dbReference type="Gene3D" id="2.60.40.640">
    <property type="match status" value="1"/>
</dbReference>
<comment type="caution">
    <text evidence="3">The sequence shown here is derived from an EMBL/GenBank/DDBJ whole genome shotgun (WGS) entry which is preliminary data.</text>
</comment>
<dbReference type="PANTHER" id="PTHR11188:SF17">
    <property type="entry name" value="FI21816P1"/>
    <property type="match status" value="1"/>
</dbReference>
<proteinExistence type="predicted"/>
<evidence type="ECO:0000256" key="1">
    <source>
        <dbReference type="SAM" id="MobiDB-lite"/>
    </source>
</evidence>
<feature type="region of interest" description="Disordered" evidence="1">
    <location>
        <begin position="597"/>
        <end position="687"/>
    </location>
</feature>
<accession>A0A9W8HWN9</accession>
<organism evidence="3 4">
    <name type="scientific">Coemansia guatemalensis</name>
    <dbReference type="NCBI Taxonomy" id="2761395"/>
    <lineage>
        <taxon>Eukaryota</taxon>
        <taxon>Fungi</taxon>
        <taxon>Fungi incertae sedis</taxon>
        <taxon>Zoopagomycota</taxon>
        <taxon>Kickxellomycotina</taxon>
        <taxon>Kickxellomycetes</taxon>
        <taxon>Kickxellales</taxon>
        <taxon>Kickxellaceae</taxon>
        <taxon>Coemansia</taxon>
    </lineage>
</organism>
<name>A0A9W8HWN9_9FUNG</name>
<dbReference type="EMBL" id="JANBUO010000234">
    <property type="protein sequence ID" value="KAJ2806018.1"/>
    <property type="molecule type" value="Genomic_DNA"/>
</dbReference>
<protein>
    <recommendedName>
        <fullName evidence="2">Arrestin C-terminal-like domain-containing protein</fullName>
    </recommendedName>
</protein>
<evidence type="ECO:0000259" key="2">
    <source>
        <dbReference type="SMART" id="SM01017"/>
    </source>
</evidence>
<dbReference type="SUPFAM" id="SSF81296">
    <property type="entry name" value="E set domains"/>
    <property type="match status" value="1"/>
</dbReference>
<dbReference type="GO" id="GO:0070086">
    <property type="term" value="P:ubiquitin-dependent endocytosis"/>
    <property type="evidence" value="ECO:0007669"/>
    <property type="project" value="TreeGrafter"/>
</dbReference>
<feature type="compositionally biased region" description="Basic and acidic residues" evidence="1">
    <location>
        <begin position="514"/>
        <end position="528"/>
    </location>
</feature>
<feature type="compositionally biased region" description="Polar residues" evidence="1">
    <location>
        <begin position="651"/>
        <end position="664"/>
    </location>
</feature>
<dbReference type="InterPro" id="IPR050357">
    <property type="entry name" value="Arrestin_domain-protein"/>
</dbReference>
<dbReference type="OrthoDB" id="2333384at2759"/>
<dbReference type="Pfam" id="PF02752">
    <property type="entry name" value="Arrestin_C"/>
    <property type="match status" value="1"/>
</dbReference>
<dbReference type="AlphaFoldDB" id="A0A9W8HWN9"/>